<keyword evidence="5" id="KW-1185">Reference proteome</keyword>
<evidence type="ECO:0000256" key="1">
    <source>
        <dbReference type="ARBA" id="ARBA00005605"/>
    </source>
</evidence>
<keyword evidence="2" id="KW-0539">Nucleus</keyword>
<evidence type="ECO:0000256" key="3">
    <source>
        <dbReference type="SAM" id="MobiDB-lite"/>
    </source>
</evidence>
<comment type="function">
    <text evidence="2">Regulator of type 1 phosphatases which maintains protein phosphatase activity under strict control.</text>
</comment>
<protein>
    <recommendedName>
        <fullName evidence="2">Type 1 phosphatases regulator</fullName>
    </recommendedName>
</protein>
<dbReference type="AlphaFoldDB" id="A0A066W9E3"/>
<feature type="region of interest" description="Disordered" evidence="3">
    <location>
        <begin position="1"/>
        <end position="214"/>
    </location>
</feature>
<dbReference type="HOGENOM" id="CLU_098333_0_2_1"/>
<sequence length="228" mass="24849">MTTRMRGGGPSSRLDSHGSRTMTINETPTSEQENDNGEGSSQGPTVGRLILRGAGGEAGRIRPRSGRRVVWTEGTIDNEGMGKKKSKLCCIYHKPRAFDESSSSDSSSGSDHSSSDDDTDSASETSSTSSGYSGVHLSAKSKAKRAISHSEAQKTRSEEGHTQDECGHNHHPQRHRHGRDKVKYKGEKAKSGRSRRSRAVTVTEEAQEEKSEGTIDQFKRNKYERGVA</sequence>
<dbReference type="GO" id="GO:0005634">
    <property type="term" value="C:nucleus"/>
    <property type="evidence" value="ECO:0007669"/>
    <property type="project" value="UniProtKB-SubCell"/>
</dbReference>
<feature type="compositionally biased region" description="Polar residues" evidence="3">
    <location>
        <begin position="19"/>
        <end position="44"/>
    </location>
</feature>
<comment type="subcellular location">
    <subcellularLocation>
        <location evidence="2">Nucleus</location>
    </subcellularLocation>
</comment>
<evidence type="ECO:0000313" key="5">
    <source>
        <dbReference type="Proteomes" id="UP000027361"/>
    </source>
</evidence>
<dbReference type="PANTHER" id="PTHR20835">
    <property type="entry name" value="E3 UBIQUITIN-PROTEIN LIGASE PPP1R11-RELATED"/>
    <property type="match status" value="1"/>
</dbReference>
<comment type="caution">
    <text evidence="4">The sequence shown here is derived from an EMBL/GenBank/DDBJ whole genome shotgun (WGS) entry which is preliminary data.</text>
</comment>
<dbReference type="OrthoDB" id="307488at2759"/>
<reference evidence="4 5" key="1">
    <citation type="submission" date="2014-05" db="EMBL/GenBank/DDBJ databases">
        <title>Draft genome sequence of a rare smut relative, Tilletiaria anomala UBC 951.</title>
        <authorList>
            <consortium name="DOE Joint Genome Institute"/>
            <person name="Toome M."/>
            <person name="Kuo A."/>
            <person name="Henrissat B."/>
            <person name="Lipzen A."/>
            <person name="Tritt A."/>
            <person name="Yoshinaga Y."/>
            <person name="Zane M."/>
            <person name="Barry K."/>
            <person name="Grigoriev I.V."/>
            <person name="Spatafora J.W."/>
            <person name="Aimea M.C."/>
        </authorList>
    </citation>
    <scope>NUCLEOTIDE SEQUENCE [LARGE SCALE GENOMIC DNA]</scope>
    <source>
        <strain evidence="4 5">UBC 951</strain>
    </source>
</reference>
<dbReference type="GeneID" id="25263198"/>
<accession>A0A066W9E3</accession>
<dbReference type="Proteomes" id="UP000027361">
    <property type="component" value="Unassembled WGS sequence"/>
</dbReference>
<dbReference type="GO" id="GO:0008157">
    <property type="term" value="F:protein phosphatase 1 binding"/>
    <property type="evidence" value="ECO:0007669"/>
    <property type="project" value="TreeGrafter"/>
</dbReference>
<dbReference type="EMBL" id="JMSN01000030">
    <property type="protein sequence ID" value="KDN47365.1"/>
    <property type="molecule type" value="Genomic_DNA"/>
</dbReference>
<feature type="compositionally biased region" description="Basic and acidic residues" evidence="3">
    <location>
        <begin position="181"/>
        <end position="190"/>
    </location>
</feature>
<dbReference type="STRING" id="1037660.A0A066W9E3"/>
<dbReference type="RefSeq" id="XP_013243854.1">
    <property type="nucleotide sequence ID" value="XM_013388400.1"/>
</dbReference>
<comment type="similarity">
    <text evidence="1 2">Belongs to the YPI1 family.</text>
</comment>
<feature type="compositionally biased region" description="Basic and acidic residues" evidence="3">
    <location>
        <begin position="151"/>
        <end position="168"/>
    </location>
</feature>
<name>A0A066W9E3_TILAU</name>
<feature type="compositionally biased region" description="Basic residues" evidence="3">
    <location>
        <begin position="169"/>
        <end position="180"/>
    </location>
</feature>
<feature type="compositionally biased region" description="Low complexity" evidence="3">
    <location>
        <begin position="100"/>
        <end position="112"/>
    </location>
</feature>
<feature type="compositionally biased region" description="Low complexity" evidence="3">
    <location>
        <begin position="122"/>
        <end position="134"/>
    </location>
</feature>
<evidence type="ECO:0000256" key="2">
    <source>
        <dbReference type="RuleBase" id="RU367162"/>
    </source>
</evidence>
<dbReference type="GO" id="GO:0004865">
    <property type="term" value="F:protein serine/threonine phosphatase inhibitor activity"/>
    <property type="evidence" value="ECO:0007669"/>
    <property type="project" value="UniProtKB-UniRule"/>
</dbReference>
<dbReference type="PANTHER" id="PTHR20835:SF0">
    <property type="entry name" value="E3 UBIQUITIN-PROTEIN LIGASE PPP1R11"/>
    <property type="match status" value="1"/>
</dbReference>
<feature type="compositionally biased region" description="Gly residues" evidence="3">
    <location>
        <begin position="1"/>
        <end position="10"/>
    </location>
</feature>
<evidence type="ECO:0000313" key="4">
    <source>
        <dbReference type="EMBL" id="KDN47365.1"/>
    </source>
</evidence>
<dbReference type="InParanoid" id="A0A066W9E3"/>
<dbReference type="InterPro" id="IPR011107">
    <property type="entry name" value="PPI_Ypi1"/>
</dbReference>
<proteinExistence type="inferred from homology"/>
<gene>
    <name evidence="4" type="ORF">K437DRAFT_246103</name>
</gene>
<dbReference type="Pfam" id="PF07491">
    <property type="entry name" value="PPI_Ypi1"/>
    <property type="match status" value="1"/>
</dbReference>
<organism evidence="4 5">
    <name type="scientific">Tilletiaria anomala (strain ATCC 24038 / CBS 436.72 / UBC 951)</name>
    <dbReference type="NCBI Taxonomy" id="1037660"/>
    <lineage>
        <taxon>Eukaryota</taxon>
        <taxon>Fungi</taxon>
        <taxon>Dikarya</taxon>
        <taxon>Basidiomycota</taxon>
        <taxon>Ustilaginomycotina</taxon>
        <taxon>Exobasidiomycetes</taxon>
        <taxon>Georgefischeriales</taxon>
        <taxon>Tilletiariaceae</taxon>
        <taxon>Tilletiaria</taxon>
    </lineage>
</organism>